<proteinExistence type="inferred from homology"/>
<dbReference type="InterPro" id="IPR020476">
    <property type="entry name" value="Nudix_hydrolase"/>
</dbReference>
<evidence type="ECO:0000256" key="22">
    <source>
        <dbReference type="ARBA" id="ARBA00032071"/>
    </source>
</evidence>
<comment type="catalytic activity">
    <reaction evidence="25">
        <text>N(6)-methyl-dATP + H2O = N(6)-methyl-dAMP + diphosphate + H(+)</text>
        <dbReference type="Rhea" id="RHEA:67604"/>
        <dbReference type="ChEBI" id="CHEBI:15377"/>
        <dbReference type="ChEBI" id="CHEBI:15378"/>
        <dbReference type="ChEBI" id="CHEBI:33019"/>
        <dbReference type="ChEBI" id="CHEBI:169976"/>
        <dbReference type="ChEBI" id="CHEBI:172872"/>
    </reaction>
    <physiologicalReaction direction="left-to-right" evidence="25">
        <dbReference type="Rhea" id="RHEA:67605"/>
    </physiologicalReaction>
</comment>
<dbReference type="InterPro" id="IPR020084">
    <property type="entry name" value="NUDIX_hydrolase_CS"/>
</dbReference>
<dbReference type="Gene3D" id="3.90.79.10">
    <property type="entry name" value="Nucleoside Triphosphate Pyrophosphohydrolase"/>
    <property type="match status" value="1"/>
</dbReference>
<dbReference type="GO" id="GO:0003723">
    <property type="term" value="F:RNA binding"/>
    <property type="evidence" value="ECO:0007669"/>
    <property type="project" value="UniProtKB-KW"/>
</dbReference>
<evidence type="ECO:0000256" key="11">
    <source>
        <dbReference type="ARBA" id="ARBA00023242"/>
    </source>
</evidence>
<evidence type="ECO:0000256" key="18">
    <source>
        <dbReference type="ARBA" id="ARBA00029673"/>
    </source>
</evidence>
<dbReference type="CDD" id="cd03427">
    <property type="entry name" value="NUDIX_MTH1_Nudt1"/>
    <property type="match status" value="1"/>
</dbReference>
<evidence type="ECO:0000313" key="30">
    <source>
        <dbReference type="Proteomes" id="UP000193498"/>
    </source>
</evidence>
<evidence type="ECO:0000256" key="21">
    <source>
        <dbReference type="ARBA" id="ARBA00031927"/>
    </source>
</evidence>
<dbReference type="EMBL" id="MCFE01000224">
    <property type="protein sequence ID" value="ORX93781.1"/>
    <property type="molecule type" value="Genomic_DNA"/>
</dbReference>
<comment type="caution">
    <text evidence="29">The sequence shown here is derived from an EMBL/GenBank/DDBJ whole genome shotgun (WGS) entry which is preliminary data.</text>
</comment>
<evidence type="ECO:0000256" key="17">
    <source>
        <dbReference type="ARBA" id="ARBA00026218"/>
    </source>
</evidence>
<dbReference type="GO" id="GO:0042262">
    <property type="term" value="P:DNA protection"/>
    <property type="evidence" value="ECO:0007669"/>
    <property type="project" value="InterPro"/>
</dbReference>
<comment type="subunit">
    <text evidence="5">Monomer.</text>
</comment>
<comment type="catalytic activity">
    <reaction evidence="24">
        <text>O(6)-methyl-dGTP + H2O = O(6)-methyl-dGMP + diphosphate + H(+)</text>
        <dbReference type="Rhea" id="RHEA:67600"/>
        <dbReference type="ChEBI" id="CHEBI:15377"/>
        <dbReference type="ChEBI" id="CHEBI:15378"/>
        <dbReference type="ChEBI" id="CHEBI:33019"/>
        <dbReference type="ChEBI" id="CHEBI:169974"/>
        <dbReference type="ChEBI" id="CHEBI:169975"/>
    </reaction>
    <physiologicalReaction direction="left-to-right" evidence="24">
        <dbReference type="Rhea" id="RHEA:67601"/>
    </physiologicalReaction>
</comment>
<dbReference type="InterPro" id="IPR003563">
    <property type="entry name" value="8ODP"/>
</dbReference>
<evidence type="ECO:0000256" key="8">
    <source>
        <dbReference type="ARBA" id="ARBA00022801"/>
    </source>
</evidence>
<dbReference type="InParanoid" id="A0A1Y1Y6Y7"/>
<protein>
    <recommendedName>
        <fullName evidence="17">Oxidized purine nucleoside triphosphate hydrolase</fullName>
        <ecNumber evidence="16">3.6.1.56</ecNumber>
    </recommendedName>
    <alternativeName>
        <fullName evidence="21">2-hydroxy-dATP diphosphatase</fullName>
    </alternativeName>
    <alternativeName>
        <fullName evidence="20">7,8-dihydro-8-oxoguanine triphosphatase</fullName>
    </alternativeName>
    <alternativeName>
        <fullName evidence="19">8-oxo-dGTPase</fullName>
    </alternativeName>
    <alternativeName>
        <fullName evidence="22">Methylated purine nucleoside triphosphate hydrolase</fullName>
    </alternativeName>
    <alternativeName>
        <fullName evidence="18">Nucleoside diphosphate-linked moiety X motif 1</fullName>
    </alternativeName>
</protein>
<evidence type="ECO:0000256" key="24">
    <source>
        <dbReference type="ARBA" id="ARBA00048894"/>
    </source>
</evidence>
<evidence type="ECO:0000256" key="10">
    <source>
        <dbReference type="ARBA" id="ARBA00022884"/>
    </source>
</evidence>
<comment type="catalytic activity">
    <reaction evidence="14">
        <text>8-oxo-dGTP + H2O = 8-oxo-dGMP + diphosphate + H(+)</text>
        <dbReference type="Rhea" id="RHEA:31575"/>
        <dbReference type="ChEBI" id="CHEBI:15377"/>
        <dbReference type="ChEBI" id="CHEBI:15378"/>
        <dbReference type="ChEBI" id="CHEBI:33019"/>
        <dbReference type="ChEBI" id="CHEBI:63224"/>
        <dbReference type="ChEBI" id="CHEBI:77896"/>
    </reaction>
    <physiologicalReaction direction="left-to-right" evidence="14">
        <dbReference type="Rhea" id="RHEA:31576"/>
    </physiologicalReaction>
</comment>
<dbReference type="Pfam" id="PF00293">
    <property type="entry name" value="NUDIX"/>
    <property type="match status" value="1"/>
</dbReference>
<evidence type="ECO:0000256" key="9">
    <source>
        <dbReference type="ARBA" id="ARBA00022842"/>
    </source>
</evidence>
<dbReference type="GO" id="GO:0005634">
    <property type="term" value="C:nucleus"/>
    <property type="evidence" value="ECO:0007669"/>
    <property type="project" value="UniProtKB-SubCell"/>
</dbReference>
<reference evidence="29 30" key="1">
    <citation type="submission" date="2016-07" db="EMBL/GenBank/DDBJ databases">
        <title>Pervasive Adenine N6-methylation of Active Genes in Fungi.</title>
        <authorList>
            <consortium name="DOE Joint Genome Institute"/>
            <person name="Mondo S.J."/>
            <person name="Dannebaum R.O."/>
            <person name="Kuo R.C."/>
            <person name="Labutti K."/>
            <person name="Haridas S."/>
            <person name="Kuo A."/>
            <person name="Salamov A."/>
            <person name="Ahrendt S.R."/>
            <person name="Lipzen A."/>
            <person name="Sullivan W."/>
            <person name="Andreopoulos W.B."/>
            <person name="Clum A."/>
            <person name="Lindquist E."/>
            <person name="Daum C."/>
            <person name="Ramamoorthy G.K."/>
            <person name="Gryganskyi A."/>
            <person name="Culley D."/>
            <person name="Magnuson J.K."/>
            <person name="James T.Y."/>
            <person name="O'Malley M.A."/>
            <person name="Stajich J.E."/>
            <person name="Spatafora J.W."/>
            <person name="Visel A."/>
            <person name="Grigoriev I.V."/>
        </authorList>
    </citation>
    <scope>NUCLEOTIDE SEQUENCE [LARGE SCALE GENOMIC DNA]</scope>
    <source>
        <strain evidence="29 30">CBS 931.73</strain>
    </source>
</reference>
<comment type="subcellular location">
    <subcellularLocation>
        <location evidence="3">Cytoplasm</location>
    </subcellularLocation>
    <subcellularLocation>
        <location evidence="2">Nucleus</location>
    </subcellularLocation>
</comment>
<dbReference type="GO" id="GO:0008413">
    <property type="term" value="F:8-oxo-7,8-dihydroguanosine triphosphate pyrophosphatase activity"/>
    <property type="evidence" value="ECO:0007669"/>
    <property type="project" value="InterPro"/>
</dbReference>
<keyword evidence="30" id="KW-1185">Reference proteome</keyword>
<evidence type="ECO:0000256" key="13">
    <source>
        <dbReference type="ARBA" id="ARBA00024459"/>
    </source>
</evidence>
<feature type="domain" description="Nudix hydrolase" evidence="28">
    <location>
        <begin position="6"/>
        <end position="136"/>
    </location>
</feature>
<evidence type="ECO:0000256" key="4">
    <source>
        <dbReference type="ARBA" id="ARBA00005582"/>
    </source>
</evidence>
<organism evidence="29 30">
    <name type="scientific">Basidiobolus meristosporus CBS 931.73</name>
    <dbReference type="NCBI Taxonomy" id="1314790"/>
    <lineage>
        <taxon>Eukaryota</taxon>
        <taxon>Fungi</taxon>
        <taxon>Fungi incertae sedis</taxon>
        <taxon>Zoopagomycota</taxon>
        <taxon>Entomophthoromycotina</taxon>
        <taxon>Basidiobolomycetes</taxon>
        <taxon>Basidiobolales</taxon>
        <taxon>Basidiobolaceae</taxon>
        <taxon>Basidiobolus</taxon>
    </lineage>
</organism>
<evidence type="ECO:0000256" key="1">
    <source>
        <dbReference type="ARBA" id="ARBA00001946"/>
    </source>
</evidence>
<accession>A0A1Y1Y6Y7</accession>
<keyword evidence="7" id="KW-0479">Metal-binding</keyword>
<dbReference type="PROSITE" id="PS00893">
    <property type="entry name" value="NUDIX_BOX"/>
    <property type="match status" value="1"/>
</dbReference>
<dbReference type="PROSITE" id="PS51462">
    <property type="entry name" value="NUDIX"/>
    <property type="match status" value="1"/>
</dbReference>
<name>A0A1Y1Y6Y7_9FUNG</name>
<keyword evidence="11" id="KW-0539">Nucleus</keyword>
<dbReference type="STRING" id="1314790.A0A1Y1Y6Y7"/>
<evidence type="ECO:0000256" key="6">
    <source>
        <dbReference type="ARBA" id="ARBA00022490"/>
    </source>
</evidence>
<dbReference type="GO" id="GO:0046872">
    <property type="term" value="F:metal ion binding"/>
    <property type="evidence" value="ECO:0007669"/>
    <property type="project" value="UniProtKB-KW"/>
</dbReference>
<evidence type="ECO:0000256" key="12">
    <source>
        <dbReference type="ARBA" id="ARBA00024448"/>
    </source>
</evidence>
<dbReference type="SUPFAM" id="SSF55811">
    <property type="entry name" value="Nudix"/>
    <property type="match status" value="1"/>
</dbReference>
<dbReference type="OrthoDB" id="447842at2759"/>
<comment type="catalytic activity">
    <reaction evidence="12">
        <text>8-oxo-dATP + H2O = 8-oxo-dAMP + diphosphate + H(+)</text>
        <dbReference type="Rhea" id="RHEA:65396"/>
        <dbReference type="ChEBI" id="CHEBI:15377"/>
        <dbReference type="ChEBI" id="CHEBI:15378"/>
        <dbReference type="ChEBI" id="CHEBI:33019"/>
        <dbReference type="ChEBI" id="CHEBI:71361"/>
        <dbReference type="ChEBI" id="CHEBI:172871"/>
    </reaction>
    <physiologicalReaction direction="left-to-right" evidence="12">
        <dbReference type="Rhea" id="RHEA:65397"/>
    </physiologicalReaction>
</comment>
<dbReference type="PRINTS" id="PR00502">
    <property type="entry name" value="NUDIXFAMILY"/>
</dbReference>
<evidence type="ECO:0000256" key="19">
    <source>
        <dbReference type="ARBA" id="ARBA00030634"/>
    </source>
</evidence>
<dbReference type="PANTHER" id="PTHR43758">
    <property type="entry name" value="7,8-DIHYDRO-8-OXOGUANINE TRIPHOSPHATASE"/>
    <property type="match status" value="1"/>
</dbReference>
<keyword evidence="10" id="KW-0694">RNA-binding</keyword>
<evidence type="ECO:0000256" key="3">
    <source>
        <dbReference type="ARBA" id="ARBA00004496"/>
    </source>
</evidence>
<dbReference type="PANTHER" id="PTHR43758:SF2">
    <property type="entry name" value="OXIDIZED PURINE NUCLEOSIDE TRIPHOSPHATE HYDROLASE"/>
    <property type="match status" value="1"/>
</dbReference>
<comment type="catalytic activity">
    <reaction evidence="23">
        <text>N(6)-methyl-ATP + H2O = N(6)-methyl-AMP + diphosphate + H(+)</text>
        <dbReference type="Rhea" id="RHEA:67608"/>
        <dbReference type="ChEBI" id="CHEBI:15377"/>
        <dbReference type="ChEBI" id="CHEBI:15378"/>
        <dbReference type="ChEBI" id="CHEBI:33019"/>
        <dbReference type="ChEBI" id="CHEBI:144842"/>
        <dbReference type="ChEBI" id="CHEBI:172873"/>
    </reaction>
    <physiologicalReaction direction="left-to-right" evidence="23">
        <dbReference type="Rhea" id="RHEA:67609"/>
    </physiologicalReaction>
</comment>
<comment type="similarity">
    <text evidence="4 27">Belongs to the Nudix hydrolase family.</text>
</comment>
<evidence type="ECO:0000256" key="7">
    <source>
        <dbReference type="ARBA" id="ARBA00022723"/>
    </source>
</evidence>
<dbReference type="PRINTS" id="PR01403">
    <property type="entry name" value="8OXTPHPHTASE"/>
</dbReference>
<comment type="catalytic activity">
    <reaction evidence="13">
        <text>2-oxo-dATP + H2O = 2-oxo-dAMP + diphosphate + H(+)</text>
        <dbReference type="Rhea" id="RHEA:31583"/>
        <dbReference type="ChEBI" id="CHEBI:15377"/>
        <dbReference type="ChEBI" id="CHEBI:15378"/>
        <dbReference type="ChEBI" id="CHEBI:33019"/>
        <dbReference type="ChEBI" id="CHEBI:63212"/>
        <dbReference type="ChEBI" id="CHEBI:77897"/>
        <dbReference type="EC" id="3.6.1.56"/>
    </reaction>
    <physiologicalReaction direction="left-to-right" evidence="13">
        <dbReference type="Rhea" id="RHEA:31584"/>
    </physiologicalReaction>
</comment>
<comment type="cofactor">
    <cofactor evidence="1">
        <name>Mg(2+)</name>
        <dbReference type="ChEBI" id="CHEBI:18420"/>
    </cofactor>
</comment>
<dbReference type="GO" id="GO:0008828">
    <property type="term" value="F:dATP diphosphatase activity"/>
    <property type="evidence" value="ECO:0007669"/>
    <property type="project" value="UniProtKB-EC"/>
</dbReference>
<dbReference type="Proteomes" id="UP000193498">
    <property type="component" value="Unassembled WGS sequence"/>
</dbReference>
<sequence length="173" mass="19920">MTVTSSKKVLTLIVIRDKEQNKVLLGMKKRGFGKGRWNGFGGKVEKGETIDEGALRELEEEAGITTSTLSKAGIIWFKFVDDPVLLEVHLFCANSYEGDVTETEEMRPQWYDIDSIPFDDMWPDDRYWFPYLLQEQKFVGKILFKEDQTTIVSQNIHVVDILPNPTPEEIPDF</sequence>
<evidence type="ECO:0000256" key="27">
    <source>
        <dbReference type="RuleBase" id="RU003476"/>
    </source>
</evidence>
<evidence type="ECO:0000256" key="15">
    <source>
        <dbReference type="ARBA" id="ARBA00024596"/>
    </source>
</evidence>
<dbReference type="GO" id="GO:0005737">
    <property type="term" value="C:cytoplasm"/>
    <property type="evidence" value="ECO:0007669"/>
    <property type="project" value="UniProtKB-SubCell"/>
</dbReference>
<evidence type="ECO:0000256" key="16">
    <source>
        <dbReference type="ARBA" id="ARBA00026103"/>
    </source>
</evidence>
<keyword evidence="6" id="KW-0963">Cytoplasm</keyword>
<evidence type="ECO:0000256" key="14">
    <source>
        <dbReference type="ARBA" id="ARBA00024486"/>
    </source>
</evidence>
<comment type="catalytic activity">
    <reaction evidence="15">
        <text>2-oxo-ATP + H2O = 2-oxo-AMP + diphosphate + H(+)</text>
        <dbReference type="Rhea" id="RHEA:67392"/>
        <dbReference type="ChEBI" id="CHEBI:15377"/>
        <dbReference type="ChEBI" id="CHEBI:15378"/>
        <dbReference type="ChEBI" id="CHEBI:33019"/>
        <dbReference type="ChEBI" id="CHEBI:71395"/>
        <dbReference type="ChEBI" id="CHEBI:172878"/>
    </reaction>
    <physiologicalReaction direction="left-to-right" evidence="15">
        <dbReference type="Rhea" id="RHEA:67393"/>
    </physiologicalReaction>
</comment>
<dbReference type="InterPro" id="IPR000086">
    <property type="entry name" value="NUDIX_hydrolase_dom"/>
</dbReference>
<evidence type="ECO:0000313" key="29">
    <source>
        <dbReference type="EMBL" id="ORX93781.1"/>
    </source>
</evidence>
<evidence type="ECO:0000259" key="28">
    <source>
        <dbReference type="PROSITE" id="PS51462"/>
    </source>
</evidence>
<keyword evidence="9" id="KW-0460">Magnesium</keyword>
<dbReference type="EC" id="3.6.1.56" evidence="16"/>
<evidence type="ECO:0000256" key="25">
    <source>
        <dbReference type="ARBA" id="ARBA00049032"/>
    </source>
</evidence>
<keyword evidence="8 27" id="KW-0378">Hydrolase</keyword>
<dbReference type="AlphaFoldDB" id="A0A1Y1Y6Y7"/>
<dbReference type="InterPro" id="IPR015797">
    <property type="entry name" value="NUDIX_hydrolase-like_dom_sf"/>
</dbReference>
<evidence type="ECO:0000256" key="2">
    <source>
        <dbReference type="ARBA" id="ARBA00004123"/>
    </source>
</evidence>
<evidence type="ECO:0000256" key="20">
    <source>
        <dbReference type="ARBA" id="ARBA00030682"/>
    </source>
</evidence>
<evidence type="ECO:0000256" key="26">
    <source>
        <dbReference type="ARBA" id="ARBA00053094"/>
    </source>
</evidence>
<comment type="function">
    <text evidence="26">Oxidized purine nucleoside triphosphate hydrolase which is a prominent sanitizer of the oxidized nucleotide pool. Catalyzes the hydrolysis of 2-oxo-dATP (2-hydroxy-dATP) into 2-oxo-dAMP. Also has a significant hydrolase activity toward 2-oxo-ATP, 8-oxo-dGTP and 8-oxo-dATP. Through the hydrolysis of oxidized purine nucleoside triphosphates, prevents their incorporation into DNA and the subsequent transversions A:T to C:G and G:C to T:A. Also catalyzes the hydrolysis of methylated purine nucleoside triphosphate preventing their integration into DNA. Through this antimutagenic activity protects cells from oxidative stress.</text>
</comment>
<gene>
    <name evidence="29" type="ORF">K493DRAFT_284398</name>
</gene>
<evidence type="ECO:0000256" key="23">
    <source>
        <dbReference type="ARBA" id="ARBA00048002"/>
    </source>
</evidence>
<evidence type="ECO:0000256" key="5">
    <source>
        <dbReference type="ARBA" id="ARBA00011245"/>
    </source>
</evidence>